<dbReference type="AlphaFoldDB" id="B8ISS4"/>
<name>B8ISS4_METNO</name>
<dbReference type="KEGG" id="mno:Mnod_5895"/>
<sequence>MKRGPLDARLLLSDVGRILVDFPPGLVSCVLRDVSAHGARLMVPDAISFPDRLRLLVDAEEASVPCAVVWRRTGEMGVVFV</sequence>
<dbReference type="SUPFAM" id="SSF141371">
    <property type="entry name" value="PilZ domain-like"/>
    <property type="match status" value="1"/>
</dbReference>
<evidence type="ECO:0000313" key="2">
    <source>
        <dbReference type="EMBL" id="ACL60723.1"/>
    </source>
</evidence>
<gene>
    <name evidence="2" type="ordered locus">Mnod_5895</name>
</gene>
<dbReference type="InterPro" id="IPR009875">
    <property type="entry name" value="PilZ_domain"/>
</dbReference>
<proteinExistence type="predicted"/>
<dbReference type="Pfam" id="PF07238">
    <property type="entry name" value="PilZ"/>
    <property type="match status" value="1"/>
</dbReference>
<dbReference type="Proteomes" id="UP000008207">
    <property type="component" value="Chromosome"/>
</dbReference>
<protein>
    <submittedName>
        <fullName evidence="2">Type IV pilus assembly PilZ</fullName>
    </submittedName>
</protein>
<dbReference type="GO" id="GO:0035438">
    <property type="term" value="F:cyclic-di-GMP binding"/>
    <property type="evidence" value="ECO:0007669"/>
    <property type="project" value="InterPro"/>
</dbReference>
<dbReference type="RefSeq" id="WP_015932321.1">
    <property type="nucleotide sequence ID" value="NC_011894.1"/>
</dbReference>
<dbReference type="OrthoDB" id="7210926at2"/>
<organism evidence="2 3">
    <name type="scientific">Methylobacterium nodulans (strain LMG 21967 / CNCM I-2342 / ORS 2060)</name>
    <dbReference type="NCBI Taxonomy" id="460265"/>
    <lineage>
        <taxon>Bacteria</taxon>
        <taxon>Pseudomonadati</taxon>
        <taxon>Pseudomonadota</taxon>
        <taxon>Alphaproteobacteria</taxon>
        <taxon>Hyphomicrobiales</taxon>
        <taxon>Methylobacteriaceae</taxon>
        <taxon>Methylobacterium</taxon>
    </lineage>
</organism>
<dbReference type="EMBL" id="CP001349">
    <property type="protein sequence ID" value="ACL60723.1"/>
    <property type="molecule type" value="Genomic_DNA"/>
</dbReference>
<dbReference type="HOGENOM" id="CLU_158569_3_1_5"/>
<accession>B8ISS4</accession>
<evidence type="ECO:0000313" key="3">
    <source>
        <dbReference type="Proteomes" id="UP000008207"/>
    </source>
</evidence>
<evidence type="ECO:0000259" key="1">
    <source>
        <dbReference type="Pfam" id="PF07238"/>
    </source>
</evidence>
<keyword evidence="3" id="KW-1185">Reference proteome</keyword>
<dbReference type="STRING" id="460265.Mnod_5895"/>
<feature type="domain" description="PilZ" evidence="1">
    <location>
        <begin position="17"/>
        <end position="80"/>
    </location>
</feature>
<reference evidence="2 3" key="1">
    <citation type="submission" date="2009-01" db="EMBL/GenBank/DDBJ databases">
        <title>Complete sequence of chromosome of Methylobacterium nodulans ORS 2060.</title>
        <authorList>
            <consortium name="US DOE Joint Genome Institute"/>
            <person name="Lucas S."/>
            <person name="Copeland A."/>
            <person name="Lapidus A."/>
            <person name="Glavina del Rio T."/>
            <person name="Dalin E."/>
            <person name="Tice H."/>
            <person name="Bruce D."/>
            <person name="Goodwin L."/>
            <person name="Pitluck S."/>
            <person name="Sims D."/>
            <person name="Brettin T."/>
            <person name="Detter J.C."/>
            <person name="Han C."/>
            <person name="Larimer F."/>
            <person name="Land M."/>
            <person name="Hauser L."/>
            <person name="Kyrpides N."/>
            <person name="Ivanova N."/>
            <person name="Marx C.J."/>
            <person name="Richardson P."/>
        </authorList>
    </citation>
    <scope>NUCLEOTIDE SEQUENCE [LARGE SCALE GENOMIC DNA]</scope>
    <source>
        <strain evidence="3">LMG 21967 / CNCM I-2342 / ORS 2060</strain>
    </source>
</reference>